<dbReference type="Gene3D" id="3.90.180.10">
    <property type="entry name" value="Medium-chain alcohol dehydrogenases, catalytic domain"/>
    <property type="match status" value="1"/>
</dbReference>
<dbReference type="InterPro" id="IPR047122">
    <property type="entry name" value="Trans-enoyl_RdTase-like"/>
</dbReference>
<dbReference type="EMBL" id="MABQ02000006">
    <property type="protein sequence ID" value="PCD32483.1"/>
    <property type="molecule type" value="Genomic_DNA"/>
</dbReference>
<reference evidence="3 4" key="2">
    <citation type="journal article" date="2017" name="Sci. Rep.">
        <title>A mobile pathogenicity chromosome in Fusarium oxysporum for infection of multiple cucurbit species.</title>
        <authorList>
            <person name="van Dam P."/>
            <person name="Fokkens L."/>
            <person name="Ayukawa Y."/>
            <person name="van der Gragt M."/>
            <person name="Ter Horst A."/>
            <person name="Brankovics B."/>
            <person name="Houterman P.M."/>
            <person name="Arie T."/>
            <person name="Rep M."/>
        </authorList>
    </citation>
    <scope>NUCLEOTIDE SEQUENCE [LARGE SCALE GENOMIC DNA]</scope>
    <source>
        <strain evidence="3 4">Forc016</strain>
    </source>
</reference>
<dbReference type="GO" id="GO:0016651">
    <property type="term" value="F:oxidoreductase activity, acting on NAD(P)H"/>
    <property type="evidence" value="ECO:0007669"/>
    <property type="project" value="InterPro"/>
</dbReference>
<evidence type="ECO:0000313" key="4">
    <source>
        <dbReference type="Proteomes" id="UP000219602"/>
    </source>
</evidence>
<evidence type="ECO:0000256" key="2">
    <source>
        <dbReference type="SAM" id="MobiDB-lite"/>
    </source>
</evidence>
<dbReference type="AlphaFoldDB" id="A0A2H3H396"/>
<name>A0A2H3H396_FUSOX</name>
<dbReference type="Gene3D" id="3.40.50.720">
    <property type="entry name" value="NAD(P)-binding Rossmann-like Domain"/>
    <property type="match status" value="1"/>
</dbReference>
<evidence type="ECO:0000313" key="3">
    <source>
        <dbReference type="EMBL" id="PCD32483.1"/>
    </source>
</evidence>
<gene>
    <name evidence="3" type="ORF">AU210_008731</name>
</gene>
<feature type="region of interest" description="Disordered" evidence="2">
    <location>
        <begin position="34"/>
        <end position="71"/>
    </location>
</feature>
<comment type="caution">
    <text evidence="3">The sequence shown here is derived from an EMBL/GenBank/DDBJ whole genome shotgun (WGS) entry which is preliminary data.</text>
</comment>
<dbReference type="PANTHER" id="PTHR45348">
    <property type="entry name" value="HYPOTHETICAL OXIDOREDUCTASE (EUROFUNG)"/>
    <property type="match status" value="1"/>
</dbReference>
<protein>
    <submittedName>
        <fullName evidence="3">Uncharacterized protein</fullName>
    </submittedName>
</protein>
<feature type="compositionally biased region" description="Basic and acidic residues" evidence="2">
    <location>
        <begin position="36"/>
        <end position="52"/>
    </location>
</feature>
<organism evidence="3 4">
    <name type="scientific">Fusarium oxysporum f. sp. radicis-cucumerinum</name>
    <dbReference type="NCBI Taxonomy" id="327505"/>
    <lineage>
        <taxon>Eukaryota</taxon>
        <taxon>Fungi</taxon>
        <taxon>Dikarya</taxon>
        <taxon>Ascomycota</taxon>
        <taxon>Pezizomycotina</taxon>
        <taxon>Sordariomycetes</taxon>
        <taxon>Hypocreomycetidae</taxon>
        <taxon>Hypocreales</taxon>
        <taxon>Nectriaceae</taxon>
        <taxon>Fusarium</taxon>
        <taxon>Fusarium oxysporum species complex</taxon>
    </lineage>
</organism>
<accession>A0A2H3H396</accession>
<dbReference type="STRING" id="327505.A0A2H3H396"/>
<keyword evidence="1" id="KW-0560">Oxidoreductase</keyword>
<evidence type="ECO:0000256" key="1">
    <source>
        <dbReference type="ARBA" id="ARBA00023002"/>
    </source>
</evidence>
<reference evidence="3 4" key="1">
    <citation type="journal article" date="2016" name="Environ. Microbiol.">
        <title>Effector profiles distinguish formae speciales of Fusarium oxysporum.</title>
        <authorList>
            <person name="van Dam P."/>
            <person name="Fokkens L."/>
            <person name="Schmidt S.M."/>
            <person name="Linmans J.H."/>
            <person name="Kistler H.C."/>
            <person name="Ma L.J."/>
            <person name="Rep M."/>
        </authorList>
    </citation>
    <scope>NUCLEOTIDE SEQUENCE [LARGE SCALE GENOMIC DNA]</scope>
    <source>
        <strain evidence="3 4">Forc016</strain>
    </source>
</reference>
<dbReference type="Proteomes" id="UP000219602">
    <property type="component" value="Chromosome 8"/>
</dbReference>
<proteinExistence type="predicted"/>
<dbReference type="PANTHER" id="PTHR45348:SF2">
    <property type="entry name" value="ZINC-TYPE ALCOHOL DEHYDROGENASE-LIKE PROTEIN C2E1P3.01"/>
    <property type="match status" value="1"/>
</dbReference>
<sequence length="169" mass="19082">MTAVKFHSQLELIPIAVPLVQFKGEDLGNINPRNAVDAHAEDQHVEEKESNGRGRTSMAVGVADPRQECTVRPGKANTEEVAKGIKITDVLVWTAFMQEHRYGKFHWPASQEDHKIASDFFQKLPTLLSSGQIKSNSYKLFKNGFDDVSRGFQEYRDGSILNYKIVYKV</sequence>